<gene>
    <name evidence="2" type="ORF">MRX98_00210</name>
</gene>
<reference evidence="2" key="1">
    <citation type="submission" date="2022-04" db="EMBL/GenBank/DDBJ databases">
        <title>Desulfatitalea alkaliphila sp. nov., a novel anaerobic sulfate-reducing bacterium isolated from terrestrial mud volcano, Taman Peninsula, Russia.</title>
        <authorList>
            <person name="Khomyakova M.A."/>
            <person name="Merkel A.Y."/>
            <person name="Slobodkin A.I."/>
        </authorList>
    </citation>
    <scope>NUCLEOTIDE SEQUENCE</scope>
    <source>
        <strain evidence="2">M08but</strain>
    </source>
</reference>
<comment type="caution">
    <text evidence="2">The sequence shown here is derived from an EMBL/GenBank/DDBJ whole genome shotgun (WGS) entry which is preliminary data.</text>
</comment>
<evidence type="ECO:0008006" key="4">
    <source>
        <dbReference type="Google" id="ProtNLM"/>
    </source>
</evidence>
<evidence type="ECO:0000256" key="1">
    <source>
        <dbReference type="SAM" id="SignalP"/>
    </source>
</evidence>
<accession>A0AA41QXY1</accession>
<dbReference type="Proteomes" id="UP001165427">
    <property type="component" value="Unassembled WGS sequence"/>
</dbReference>
<organism evidence="2 3">
    <name type="scientific">Desulfatitalea alkaliphila</name>
    <dbReference type="NCBI Taxonomy" id="2929485"/>
    <lineage>
        <taxon>Bacteria</taxon>
        <taxon>Pseudomonadati</taxon>
        <taxon>Thermodesulfobacteriota</taxon>
        <taxon>Desulfobacteria</taxon>
        <taxon>Desulfobacterales</taxon>
        <taxon>Desulfosarcinaceae</taxon>
        <taxon>Desulfatitalea</taxon>
    </lineage>
</organism>
<keyword evidence="1" id="KW-0732">Signal</keyword>
<keyword evidence="3" id="KW-1185">Reference proteome</keyword>
<name>A0AA41QXY1_9BACT</name>
<dbReference type="EMBL" id="JALJRB010000001">
    <property type="protein sequence ID" value="MCJ8498977.1"/>
    <property type="molecule type" value="Genomic_DNA"/>
</dbReference>
<protein>
    <recommendedName>
        <fullName evidence="4">DUF4157 domain-containing protein</fullName>
    </recommendedName>
</protein>
<dbReference type="RefSeq" id="WP_246901980.1">
    <property type="nucleotide sequence ID" value="NZ_JALJRB010000001.1"/>
</dbReference>
<proteinExistence type="predicted"/>
<feature type="signal peptide" evidence="1">
    <location>
        <begin position="1"/>
        <end position="28"/>
    </location>
</feature>
<evidence type="ECO:0000313" key="2">
    <source>
        <dbReference type="EMBL" id="MCJ8498977.1"/>
    </source>
</evidence>
<sequence length="178" mass="20124">MVETFKKHYPFALVVLMAWSLLLPAAIAEAPSEEAAVLAWTLRQMGIGAAVALPPVHRVSKDELATVFVRSNRRAYLRWENQYGPDRARMILRGYMDDILGLYDTRTGTVYVGRFLDPCRGQAILAHEFTHHIQHTLRGSIIDIGDGSATILYWRREREAERVEQAYLNAFCGPAPNP</sequence>
<feature type="chain" id="PRO_5041343226" description="DUF4157 domain-containing protein" evidence="1">
    <location>
        <begin position="29"/>
        <end position="178"/>
    </location>
</feature>
<evidence type="ECO:0000313" key="3">
    <source>
        <dbReference type="Proteomes" id="UP001165427"/>
    </source>
</evidence>
<dbReference type="AlphaFoldDB" id="A0AA41QXY1"/>